<protein>
    <submittedName>
        <fullName evidence="3">Bdr protein</fullName>
    </submittedName>
</protein>
<dbReference type="HOGENOM" id="CLU_077086_0_1_12"/>
<evidence type="ECO:0000313" key="4">
    <source>
        <dbReference type="Proteomes" id="UP000000611"/>
    </source>
</evidence>
<feature type="coiled-coil region" evidence="1">
    <location>
        <begin position="76"/>
        <end position="114"/>
    </location>
</feature>
<dbReference type="Gene3D" id="1.20.120.20">
    <property type="entry name" value="Apolipoprotein"/>
    <property type="match status" value="1"/>
</dbReference>
<keyword evidence="2" id="KW-0812">Transmembrane</keyword>
<name>B5RNS4_BORDL</name>
<organism evidence="3 4">
    <name type="scientific">Borrelia duttonii (strain Ly)</name>
    <dbReference type="NCBI Taxonomy" id="412419"/>
    <lineage>
        <taxon>Bacteria</taxon>
        <taxon>Pseudomonadati</taxon>
        <taxon>Spirochaetota</taxon>
        <taxon>Spirochaetia</taxon>
        <taxon>Spirochaetales</taxon>
        <taxon>Borreliaceae</taxon>
        <taxon>Borrelia</taxon>
    </lineage>
</organism>
<keyword evidence="1" id="KW-0175">Coiled coil</keyword>
<sequence>MLYNNYIRRFFMEYMQMEPVITRQMVFNELIKAGINREIADDLSYRYYKNELTTKDLEYLKENFDIKLEMLERGLRSDIEKVKEALDNKIDTVENNLNNKIDTVENNLNNKIDKVRDELKSDISLVRKDMEVNKMELDTKIDKFSSEVKGTFKLHAWMFGTIITINVGIFLALISMLYALFIK</sequence>
<accession>B5RNS4</accession>
<reference evidence="3 4" key="1">
    <citation type="journal article" date="2008" name="PLoS Genet.">
        <title>The genome of Borrelia recurrentis, the agent of deadly louse-borne relapsing fever, is a degraded subset of tick-borne Borrelia duttonii.</title>
        <authorList>
            <person name="Lescot M."/>
            <person name="Audic S."/>
            <person name="Robert C."/>
            <person name="Nguyen T.T."/>
            <person name="Blanc G."/>
            <person name="Cutler S.J."/>
            <person name="Wincker P."/>
            <person name="Couloux A."/>
            <person name="Claverie J.-M."/>
            <person name="Raoult D."/>
            <person name="Drancourt M."/>
        </authorList>
    </citation>
    <scope>NUCLEOTIDE SEQUENCE [LARGE SCALE GENOMIC DNA]</scope>
    <source>
        <strain evidence="3 4">Ly</strain>
    </source>
</reference>
<keyword evidence="4" id="KW-1185">Reference proteome</keyword>
<keyword evidence="2" id="KW-1133">Transmembrane helix</keyword>
<keyword evidence="2" id="KW-0472">Membrane</keyword>
<proteinExistence type="predicted"/>
<dbReference type="SUPFAM" id="SSF58113">
    <property type="entry name" value="Apolipoprotein A-I"/>
    <property type="match status" value="1"/>
</dbReference>
<dbReference type="EMBL" id="CP000983">
    <property type="protein sequence ID" value="ACH94010.1"/>
    <property type="molecule type" value="Genomic_DNA"/>
</dbReference>
<dbReference type="AlphaFoldDB" id="B5RNS4"/>
<dbReference type="Proteomes" id="UP000000611">
    <property type="component" value="Plasmid pl27"/>
</dbReference>
<evidence type="ECO:0000256" key="1">
    <source>
        <dbReference type="SAM" id="Coils"/>
    </source>
</evidence>
<dbReference type="KEGG" id="bdu:BDU_11008"/>
<dbReference type="NCBIfam" id="NF040499">
    <property type="entry name" value="Bdr_N_group1"/>
    <property type="match status" value="1"/>
</dbReference>
<evidence type="ECO:0000313" key="3">
    <source>
        <dbReference type="EMBL" id="ACH94010.1"/>
    </source>
</evidence>
<gene>
    <name evidence="3" type="primary">bdr</name>
    <name evidence="3" type="ordered locus">BDU_11008</name>
</gene>
<geneLocation type="plasmid" evidence="3 4">
    <name>pl27</name>
</geneLocation>
<evidence type="ECO:0000256" key="2">
    <source>
        <dbReference type="SAM" id="Phobius"/>
    </source>
</evidence>
<keyword evidence="3" id="KW-0614">Plasmid</keyword>
<feature type="transmembrane region" description="Helical" evidence="2">
    <location>
        <begin position="156"/>
        <end position="181"/>
    </location>
</feature>